<comment type="caution">
    <text evidence="8">The sequence shown here is derived from an EMBL/GenBank/DDBJ whole genome shotgun (WGS) entry which is preliminary data.</text>
</comment>
<evidence type="ECO:0000256" key="5">
    <source>
        <dbReference type="ARBA" id="ARBA00022801"/>
    </source>
</evidence>
<proteinExistence type="inferred from homology"/>
<dbReference type="Proteomes" id="UP000733744">
    <property type="component" value="Unassembled WGS sequence"/>
</dbReference>
<keyword evidence="6" id="KW-0694">RNA-binding</keyword>
<dbReference type="EMBL" id="RYFG02000107">
    <property type="protein sequence ID" value="TRW92720.1"/>
    <property type="molecule type" value="Genomic_DNA"/>
</dbReference>
<name>A0ABY3C8A2_9GAMM</name>
<dbReference type="Pfam" id="PF07927">
    <property type="entry name" value="HicA_toxin"/>
    <property type="match status" value="1"/>
</dbReference>
<keyword evidence="4" id="KW-0255">Endonuclease</keyword>
<evidence type="ECO:0000256" key="3">
    <source>
        <dbReference type="ARBA" id="ARBA00022722"/>
    </source>
</evidence>
<evidence type="ECO:0000256" key="4">
    <source>
        <dbReference type="ARBA" id="ARBA00022759"/>
    </source>
</evidence>
<gene>
    <name evidence="8" type="ORF">EKO24_014945</name>
</gene>
<keyword evidence="7" id="KW-0346">Stress response</keyword>
<keyword evidence="9" id="KW-1185">Reference proteome</keyword>
<organism evidence="8 9">
    <name type="scientific">Candidatus Methylobacter oryzae</name>
    <dbReference type="NCBI Taxonomy" id="2497749"/>
    <lineage>
        <taxon>Bacteria</taxon>
        <taxon>Pseudomonadati</taxon>
        <taxon>Pseudomonadota</taxon>
        <taxon>Gammaproteobacteria</taxon>
        <taxon>Methylococcales</taxon>
        <taxon>Methylococcaceae</taxon>
        <taxon>Methylobacter</taxon>
    </lineage>
</organism>
<evidence type="ECO:0000256" key="6">
    <source>
        <dbReference type="ARBA" id="ARBA00022884"/>
    </source>
</evidence>
<protein>
    <submittedName>
        <fullName evidence="8">Type II toxin-antitoxin system HicA family toxin</fullName>
    </submittedName>
</protein>
<dbReference type="Gene3D" id="3.30.920.30">
    <property type="entry name" value="Hypothetical protein"/>
    <property type="match status" value="1"/>
</dbReference>
<evidence type="ECO:0000256" key="1">
    <source>
        <dbReference type="ARBA" id="ARBA00006620"/>
    </source>
</evidence>
<dbReference type="InterPro" id="IPR012933">
    <property type="entry name" value="HicA_mRNA_interferase"/>
</dbReference>
<keyword evidence="5" id="KW-0378">Hydrolase</keyword>
<keyword evidence="3" id="KW-0540">Nuclease</keyword>
<evidence type="ECO:0000313" key="8">
    <source>
        <dbReference type="EMBL" id="TRW92720.1"/>
    </source>
</evidence>
<sequence>MKRRDLIKLLEQMGCVLVRNGGRHDWYTNPQSKQSQPVPRRNEINENLAKSIIKKLGDA</sequence>
<evidence type="ECO:0000256" key="2">
    <source>
        <dbReference type="ARBA" id="ARBA00022649"/>
    </source>
</evidence>
<evidence type="ECO:0000313" key="9">
    <source>
        <dbReference type="Proteomes" id="UP000733744"/>
    </source>
</evidence>
<reference evidence="8 9" key="1">
    <citation type="journal article" date="2019" name="Antonie Van Leeuwenhoek">
        <title>Description of 'Ca. Methylobacter oryzae' KRF1, a novel species from the environmentally important Methylobacter clade 2.</title>
        <authorList>
            <person name="Khatri K."/>
            <person name="Mohite J.A."/>
            <person name="Pandit P.S."/>
            <person name="Bahulikar R."/>
            <person name="Rahalkar M.C."/>
        </authorList>
    </citation>
    <scope>NUCLEOTIDE SEQUENCE [LARGE SCALE GENOMIC DNA]</scope>
    <source>
        <strain evidence="8 9">KRF1</strain>
    </source>
</reference>
<comment type="similarity">
    <text evidence="1">Belongs to the HicA mRNA interferase family.</text>
</comment>
<dbReference type="InterPro" id="IPR038570">
    <property type="entry name" value="HicA_sf"/>
</dbReference>
<evidence type="ECO:0000256" key="7">
    <source>
        <dbReference type="ARBA" id="ARBA00023016"/>
    </source>
</evidence>
<keyword evidence="2" id="KW-1277">Toxin-antitoxin system</keyword>
<accession>A0ABY3C8A2</accession>
<dbReference type="SUPFAM" id="SSF54786">
    <property type="entry name" value="YcfA/nrd intein domain"/>
    <property type="match status" value="1"/>
</dbReference>